<reference evidence="7" key="1">
    <citation type="submission" date="2021-02" db="EMBL/GenBank/DDBJ databases">
        <authorList>
            <person name="Dougan E. K."/>
            <person name="Rhodes N."/>
            <person name="Thang M."/>
            <person name="Chan C."/>
        </authorList>
    </citation>
    <scope>NUCLEOTIDE SEQUENCE</scope>
</reference>
<keyword evidence="3" id="KW-0862">Zinc</keyword>
<organism evidence="7 8">
    <name type="scientific">Symbiodinium natans</name>
    <dbReference type="NCBI Taxonomy" id="878477"/>
    <lineage>
        <taxon>Eukaryota</taxon>
        <taxon>Sar</taxon>
        <taxon>Alveolata</taxon>
        <taxon>Dinophyceae</taxon>
        <taxon>Suessiales</taxon>
        <taxon>Symbiodiniaceae</taxon>
        <taxon>Symbiodinium</taxon>
    </lineage>
</organism>
<dbReference type="InterPro" id="IPR000270">
    <property type="entry name" value="PB1_dom"/>
</dbReference>
<evidence type="ECO:0000256" key="3">
    <source>
        <dbReference type="ARBA" id="ARBA00022833"/>
    </source>
</evidence>
<dbReference type="GO" id="GO:0005080">
    <property type="term" value="F:protein kinase C binding"/>
    <property type="evidence" value="ECO:0007669"/>
    <property type="project" value="TreeGrafter"/>
</dbReference>
<dbReference type="GO" id="GO:0070530">
    <property type="term" value="F:K63-linked polyubiquitin modification-dependent protein binding"/>
    <property type="evidence" value="ECO:0007669"/>
    <property type="project" value="TreeGrafter"/>
</dbReference>
<dbReference type="SMART" id="SM00291">
    <property type="entry name" value="ZnF_ZZ"/>
    <property type="match status" value="1"/>
</dbReference>
<dbReference type="Proteomes" id="UP000604046">
    <property type="component" value="Unassembled WGS sequence"/>
</dbReference>
<dbReference type="GO" id="GO:0016235">
    <property type="term" value="C:aggresome"/>
    <property type="evidence" value="ECO:0007669"/>
    <property type="project" value="TreeGrafter"/>
</dbReference>
<dbReference type="PROSITE" id="PS50135">
    <property type="entry name" value="ZF_ZZ_2"/>
    <property type="match status" value="1"/>
</dbReference>
<comment type="caution">
    <text evidence="7">The sequence shown here is derived from an EMBL/GenBank/DDBJ whole genome shotgun (WGS) entry which is preliminary data.</text>
</comment>
<dbReference type="SUPFAM" id="SSF57850">
    <property type="entry name" value="RING/U-box"/>
    <property type="match status" value="1"/>
</dbReference>
<evidence type="ECO:0000256" key="1">
    <source>
        <dbReference type="ARBA" id="ARBA00022723"/>
    </source>
</evidence>
<dbReference type="Pfam" id="PF00569">
    <property type="entry name" value="ZZ"/>
    <property type="match status" value="1"/>
</dbReference>
<protein>
    <submittedName>
        <fullName evidence="7">Sqstm1 protein</fullName>
    </submittedName>
</protein>
<dbReference type="GO" id="GO:0035973">
    <property type="term" value="P:aggrephagy"/>
    <property type="evidence" value="ECO:0007669"/>
    <property type="project" value="TreeGrafter"/>
</dbReference>
<keyword evidence="2 4" id="KW-0863">Zinc-finger</keyword>
<evidence type="ECO:0000313" key="8">
    <source>
        <dbReference type="Proteomes" id="UP000604046"/>
    </source>
</evidence>
<evidence type="ECO:0000259" key="6">
    <source>
        <dbReference type="PROSITE" id="PS50135"/>
    </source>
</evidence>
<feature type="domain" description="ZZ-type" evidence="6">
    <location>
        <begin position="324"/>
        <end position="381"/>
    </location>
</feature>
<dbReference type="InterPro" id="IPR052260">
    <property type="entry name" value="Autophagy_Rcpt_SigReg"/>
</dbReference>
<dbReference type="GO" id="GO:0044753">
    <property type="term" value="C:amphisome"/>
    <property type="evidence" value="ECO:0007669"/>
    <property type="project" value="TreeGrafter"/>
</dbReference>
<dbReference type="SUPFAM" id="SSF54277">
    <property type="entry name" value="CAD &amp; PB1 domains"/>
    <property type="match status" value="1"/>
</dbReference>
<dbReference type="Gene3D" id="3.10.20.90">
    <property type="entry name" value="Phosphatidylinositol 3-kinase Catalytic Subunit, Chain A, domain 1"/>
    <property type="match status" value="1"/>
</dbReference>
<dbReference type="CDD" id="cd05992">
    <property type="entry name" value="PB1"/>
    <property type="match status" value="1"/>
</dbReference>
<evidence type="ECO:0000256" key="5">
    <source>
        <dbReference type="SAM" id="MobiDB-lite"/>
    </source>
</evidence>
<keyword evidence="1" id="KW-0479">Metal-binding</keyword>
<dbReference type="GO" id="GO:0007032">
    <property type="term" value="P:endosome organization"/>
    <property type="evidence" value="ECO:0007669"/>
    <property type="project" value="TreeGrafter"/>
</dbReference>
<dbReference type="Gene3D" id="3.30.60.90">
    <property type="match status" value="1"/>
</dbReference>
<evidence type="ECO:0000256" key="2">
    <source>
        <dbReference type="ARBA" id="ARBA00022771"/>
    </source>
</evidence>
<dbReference type="InterPro" id="IPR043145">
    <property type="entry name" value="Znf_ZZ_sf"/>
</dbReference>
<dbReference type="Pfam" id="PF00564">
    <property type="entry name" value="PB1"/>
    <property type="match status" value="1"/>
</dbReference>
<dbReference type="AlphaFoldDB" id="A0A812HUH8"/>
<gene>
    <name evidence="7" type="primary">Sqstm1</name>
    <name evidence="7" type="ORF">SNAT2548_LOCUS1938</name>
</gene>
<feature type="region of interest" description="Disordered" evidence="5">
    <location>
        <begin position="109"/>
        <end position="156"/>
    </location>
</feature>
<keyword evidence="8" id="KW-1185">Reference proteome</keyword>
<feature type="region of interest" description="Disordered" evidence="5">
    <location>
        <begin position="766"/>
        <end position="787"/>
    </location>
</feature>
<evidence type="ECO:0000256" key="4">
    <source>
        <dbReference type="PROSITE-ProRule" id="PRU00228"/>
    </source>
</evidence>
<dbReference type="PROSITE" id="PS01357">
    <property type="entry name" value="ZF_ZZ_1"/>
    <property type="match status" value="1"/>
</dbReference>
<proteinExistence type="predicted"/>
<sequence length="830" mass="89079">MAVLKVTYQSEVRRCLLESTTPSFEEITSNVSRLFPEAKDCTTRYLDEEGDACTLCEASLGDFLAQARANGVDMAGSTGKVVLRLELVSLPKPLPLLAKAVPHVPLQEAADTATAPKAPPAPEDGESSQVPWNAPDAAWDPQCKGKGNGKGKWGKWGKGGSGKCRFGWQGNWHGHWHGHSHGEQSQQHEEHPWWSWHGRHQWFQSEPVHSLAAALSPQAPEALGRPLCASRVHKMVELPEELWSFLGRNSLQKAEQDLARFLAEVSPENGGQFLLSLVTELEALGFDEKLNFLATFFESQHDRLRNGLGRLEERLPFLPGLLVHQGVVCDGCGANPLLGPRFKCGSCPDYDLCGACYARRLEVHGGECAAHEFDCKLSEATHPLHMRLMNHAFKSKHCGPLAFVLGLLGQGGQCQKWGKCKGKGKRGVEEAGLTDDTSATRACASSGCGYRATWHQTHCCQTCARRPGSHGGHCDRSHNLTENPSEDVEHKAAKCCATTGCQYQATKGDYCCGACAKGKRCGHGRRCEGIIFKSGMVASDSSEDSESKALDGKRCATPGCQYQPTWHEKYCCKVCAKGRGAHGSGCDKVIASESGSSEDVEHKAATCCATPGCRYQATKGEYCCGACAKGKRCGHGKHCEGIIFKSGMVASDSSEDSESKALDGKSCATPGCQYKPTWHDKYCCKVCAKGRGAHGSRCDKVIVSESGSSEDVEPKAAKCCATPGCQYQATKGEYCCGACAKGKRCGHGKHCEGIVFVSKVEAAQGNSSEDSAAVSKQPGTPEANETKAAGKPCAAEGCTYQVTWHETHCCHACAAHGPKAHGPHCEKVQQ</sequence>
<dbReference type="OrthoDB" id="437878at2759"/>
<dbReference type="GO" id="GO:0000423">
    <property type="term" value="P:mitophagy"/>
    <property type="evidence" value="ECO:0007669"/>
    <property type="project" value="TreeGrafter"/>
</dbReference>
<evidence type="ECO:0000313" key="7">
    <source>
        <dbReference type="EMBL" id="CAE6960728.1"/>
    </source>
</evidence>
<dbReference type="InterPro" id="IPR000433">
    <property type="entry name" value="Znf_ZZ"/>
</dbReference>
<dbReference type="PANTHER" id="PTHR15090:SF0">
    <property type="entry name" value="SEQUESTOSOME-1"/>
    <property type="match status" value="1"/>
</dbReference>
<dbReference type="EMBL" id="CAJNDS010000112">
    <property type="protein sequence ID" value="CAE6960728.1"/>
    <property type="molecule type" value="Genomic_DNA"/>
</dbReference>
<dbReference type="GO" id="GO:0008270">
    <property type="term" value="F:zinc ion binding"/>
    <property type="evidence" value="ECO:0007669"/>
    <property type="project" value="UniProtKB-KW"/>
</dbReference>
<name>A0A812HUH8_9DINO</name>
<accession>A0A812HUH8</accession>
<dbReference type="PANTHER" id="PTHR15090">
    <property type="entry name" value="SEQUESTOSOME 1-RELATED"/>
    <property type="match status" value="1"/>
</dbReference>